<gene>
    <name evidence="1" type="ORF">P4S50_08230</name>
</gene>
<sequence length="42" mass="4880">MNCVLKITTKARDFKNTLQIFIQLQKCGLIPNELSKWGNDKK</sequence>
<accession>A0ABY8EGH7</accession>
<dbReference type="RefSeq" id="WP_277734323.1">
    <property type="nucleotide sequence ID" value="NZ_CP120733.1"/>
</dbReference>
<proteinExistence type="predicted"/>
<evidence type="ECO:0008006" key="3">
    <source>
        <dbReference type="Google" id="ProtNLM"/>
    </source>
</evidence>
<dbReference type="EMBL" id="CP120733">
    <property type="protein sequence ID" value="WFD12052.1"/>
    <property type="molecule type" value="Genomic_DNA"/>
</dbReference>
<reference evidence="1 2" key="1">
    <citation type="submission" date="2023-03" db="EMBL/GenBank/DDBJ databases">
        <title>Complete genome sequence of Tepidibacter sp. SWIR-1, isolated from a deep-sea hydrothermal vent.</title>
        <authorList>
            <person name="Li X."/>
        </authorList>
    </citation>
    <scope>NUCLEOTIDE SEQUENCE [LARGE SCALE GENOMIC DNA]</scope>
    <source>
        <strain evidence="1 2">SWIR-1</strain>
    </source>
</reference>
<keyword evidence="2" id="KW-1185">Reference proteome</keyword>
<dbReference type="Proteomes" id="UP001222800">
    <property type="component" value="Chromosome"/>
</dbReference>
<evidence type="ECO:0000313" key="2">
    <source>
        <dbReference type="Proteomes" id="UP001222800"/>
    </source>
</evidence>
<protein>
    <recommendedName>
        <fullName evidence="3">Mobile element protein</fullName>
    </recommendedName>
</protein>
<organism evidence="1 2">
    <name type="scientific">Tepidibacter hydrothermalis</name>
    <dbReference type="NCBI Taxonomy" id="3036126"/>
    <lineage>
        <taxon>Bacteria</taxon>
        <taxon>Bacillati</taxon>
        <taxon>Bacillota</taxon>
        <taxon>Clostridia</taxon>
        <taxon>Peptostreptococcales</taxon>
        <taxon>Peptostreptococcaceae</taxon>
        <taxon>Tepidibacter</taxon>
    </lineage>
</organism>
<evidence type="ECO:0000313" key="1">
    <source>
        <dbReference type="EMBL" id="WFD12052.1"/>
    </source>
</evidence>
<name>A0ABY8EGH7_9FIRM</name>